<dbReference type="SUPFAM" id="SSF53041">
    <property type="entry name" value="Resolvase-like"/>
    <property type="match status" value="1"/>
</dbReference>
<gene>
    <name evidence="3" type="ORF">F1654_07205</name>
</gene>
<reference evidence="3 4" key="1">
    <citation type="submission" date="2019-09" db="EMBL/GenBank/DDBJ databases">
        <authorList>
            <person name="Kevbrin V."/>
            <person name="Grouzdev D.S."/>
        </authorList>
    </citation>
    <scope>NUCLEOTIDE SEQUENCE [LARGE SCALE GENOMIC DNA]</scope>
    <source>
        <strain evidence="3 4">G-192</strain>
    </source>
</reference>
<comment type="caution">
    <text evidence="3">The sequence shown here is derived from an EMBL/GenBank/DDBJ whole genome shotgun (WGS) entry which is preliminary data.</text>
</comment>
<dbReference type="AlphaFoldDB" id="A0A5M6ZFR0"/>
<dbReference type="SMART" id="SM00857">
    <property type="entry name" value="Resolvase"/>
    <property type="match status" value="1"/>
</dbReference>
<dbReference type="Gene3D" id="3.40.50.1390">
    <property type="entry name" value="Resolvase, N-terminal catalytic domain"/>
    <property type="match status" value="1"/>
</dbReference>
<feature type="domain" description="Recombinase" evidence="2">
    <location>
        <begin position="171"/>
        <end position="275"/>
    </location>
</feature>
<dbReference type="RefSeq" id="WP_150022851.1">
    <property type="nucleotide sequence ID" value="NZ_VWOJ01000002.1"/>
</dbReference>
<feature type="domain" description="Resolvase/invertase-type recombinase catalytic" evidence="1">
    <location>
        <begin position="11"/>
        <end position="163"/>
    </location>
</feature>
<evidence type="ECO:0000313" key="4">
    <source>
        <dbReference type="Proteomes" id="UP000325122"/>
    </source>
</evidence>
<dbReference type="InterPro" id="IPR050639">
    <property type="entry name" value="SSR_resolvase"/>
</dbReference>
<evidence type="ECO:0000259" key="2">
    <source>
        <dbReference type="PROSITE" id="PS51737"/>
    </source>
</evidence>
<dbReference type="InterPro" id="IPR011109">
    <property type="entry name" value="DNA_bind_recombinase_dom"/>
</dbReference>
<dbReference type="InterPro" id="IPR006119">
    <property type="entry name" value="Resolv_N"/>
</dbReference>
<dbReference type="InterPro" id="IPR036162">
    <property type="entry name" value="Resolvase-like_N_sf"/>
</dbReference>
<dbReference type="Gene3D" id="3.90.1750.20">
    <property type="entry name" value="Putative Large Serine Recombinase, Chain B, Domain 2"/>
    <property type="match status" value="1"/>
</dbReference>
<organism evidence="3 4">
    <name type="scientific">Alkalicaulis satelles</name>
    <dbReference type="NCBI Taxonomy" id="2609175"/>
    <lineage>
        <taxon>Bacteria</taxon>
        <taxon>Pseudomonadati</taxon>
        <taxon>Pseudomonadota</taxon>
        <taxon>Alphaproteobacteria</taxon>
        <taxon>Maricaulales</taxon>
        <taxon>Maricaulaceae</taxon>
        <taxon>Alkalicaulis</taxon>
    </lineage>
</organism>
<dbReference type="GO" id="GO:0000150">
    <property type="term" value="F:DNA strand exchange activity"/>
    <property type="evidence" value="ECO:0007669"/>
    <property type="project" value="InterPro"/>
</dbReference>
<protein>
    <submittedName>
        <fullName evidence="3">Recombinase family protein</fullName>
    </submittedName>
</protein>
<dbReference type="PROSITE" id="PS51736">
    <property type="entry name" value="RECOMBINASES_3"/>
    <property type="match status" value="1"/>
</dbReference>
<proteinExistence type="predicted"/>
<dbReference type="PANTHER" id="PTHR30461:SF23">
    <property type="entry name" value="DNA RECOMBINASE-RELATED"/>
    <property type="match status" value="1"/>
</dbReference>
<accession>A0A5M6ZFR0</accession>
<dbReference type="GO" id="GO:0003677">
    <property type="term" value="F:DNA binding"/>
    <property type="evidence" value="ECO:0007669"/>
    <property type="project" value="InterPro"/>
</dbReference>
<dbReference type="Pfam" id="PF07508">
    <property type="entry name" value="Recombinase"/>
    <property type="match status" value="1"/>
</dbReference>
<dbReference type="Proteomes" id="UP000325122">
    <property type="component" value="Unassembled WGS sequence"/>
</dbReference>
<dbReference type="Pfam" id="PF00239">
    <property type="entry name" value="Resolvase"/>
    <property type="match status" value="1"/>
</dbReference>
<dbReference type="InterPro" id="IPR038109">
    <property type="entry name" value="DNA_bind_recomb_sf"/>
</dbReference>
<dbReference type="CDD" id="cd03768">
    <property type="entry name" value="SR_ResInv"/>
    <property type="match status" value="1"/>
</dbReference>
<dbReference type="PANTHER" id="PTHR30461">
    <property type="entry name" value="DNA-INVERTASE FROM LAMBDOID PROPHAGE"/>
    <property type="match status" value="1"/>
</dbReference>
<dbReference type="EMBL" id="VWOJ01000002">
    <property type="protein sequence ID" value="KAA5803583.1"/>
    <property type="molecule type" value="Genomic_DNA"/>
</dbReference>
<sequence length="445" mass="49441">MKDPVTPKAMRCAIYTRKSTENGLEQEYNSLDHQRDICVRHIEARAYEGWQVIPTLYDDGGVSGATMERPGLKALMADIRAGLVDVVITYRIDRLSRSVLDFRQLIAFFERHGVTFVSITEDFNTTTAMGRFALGIIMGFAELEREMASERVRSKIASAKRKGRWTGGVPPFGYRASDGRLIIVEEEAQIVRMIFSRFITMGSGTLLARALESEGVINRQGRAFDKGAITKMLASRVYIGEVGHKGEWFKGLHTPIIDTATWQKKEAIIARAPRERGAATRAQTPALLKGIIYGPTGRAMSPTFSKGRHGQLYRYYVDASLLKGARRVHASARVPAGAVEEAVIDRLRTIIAQPETIMETTRALKREGHDVPEAEVGEQLRTFDGVWTRLFPREQARIARLLIERVDVSDEGLAIAVRTDGFAHLALELGVSQRTAPQSDQAGAL</sequence>
<evidence type="ECO:0000259" key="1">
    <source>
        <dbReference type="PROSITE" id="PS51736"/>
    </source>
</evidence>
<name>A0A5M6ZFR0_9PROT</name>
<keyword evidence="4" id="KW-1185">Reference proteome</keyword>
<dbReference type="PROSITE" id="PS51737">
    <property type="entry name" value="RECOMBINASE_DNA_BIND"/>
    <property type="match status" value="1"/>
</dbReference>
<evidence type="ECO:0000313" key="3">
    <source>
        <dbReference type="EMBL" id="KAA5803583.1"/>
    </source>
</evidence>